<organism evidence="1 2">
    <name type="scientific">Hymenoscyphus fraxineus</name>
    <dbReference type="NCBI Taxonomy" id="746836"/>
    <lineage>
        <taxon>Eukaryota</taxon>
        <taxon>Fungi</taxon>
        <taxon>Dikarya</taxon>
        <taxon>Ascomycota</taxon>
        <taxon>Pezizomycotina</taxon>
        <taxon>Leotiomycetes</taxon>
        <taxon>Helotiales</taxon>
        <taxon>Helotiaceae</taxon>
        <taxon>Hymenoscyphus</taxon>
    </lineage>
</organism>
<dbReference type="Proteomes" id="UP000696280">
    <property type="component" value="Unassembled WGS sequence"/>
</dbReference>
<dbReference type="EMBL" id="CAJVRL010000045">
    <property type="protein sequence ID" value="CAG8952169.1"/>
    <property type="molecule type" value="Genomic_DNA"/>
</dbReference>
<name>A0A9N9KQQ3_9HELO</name>
<dbReference type="AlphaFoldDB" id="A0A9N9KQQ3"/>
<evidence type="ECO:0000313" key="2">
    <source>
        <dbReference type="Proteomes" id="UP000696280"/>
    </source>
</evidence>
<evidence type="ECO:0000313" key="1">
    <source>
        <dbReference type="EMBL" id="CAG8952169.1"/>
    </source>
</evidence>
<proteinExistence type="predicted"/>
<accession>A0A9N9KQQ3</accession>
<comment type="caution">
    <text evidence="1">The sequence shown here is derived from an EMBL/GenBank/DDBJ whole genome shotgun (WGS) entry which is preliminary data.</text>
</comment>
<gene>
    <name evidence="1" type="ORF">HYFRA_00000908</name>
</gene>
<keyword evidence="2" id="KW-1185">Reference proteome</keyword>
<reference evidence="1" key="1">
    <citation type="submission" date="2021-07" db="EMBL/GenBank/DDBJ databases">
        <authorList>
            <person name="Durling M."/>
        </authorList>
    </citation>
    <scope>NUCLEOTIDE SEQUENCE</scope>
</reference>
<protein>
    <submittedName>
        <fullName evidence="1">Uncharacterized protein</fullName>
    </submittedName>
</protein>
<sequence length="129" mass="14516">MVMCPPSSVNVWRDEAERFYLNELVFKQWYGRPEDLPKHREGSLIEGGVTGVAEFLAGIDKEDPAVPKSTIAFIWCQVQISIRAIGIARSNGIEISRVNINESAVVRSFDFVFVLSGKRQRSSEALDRD</sequence>